<comment type="catalytic activity">
    <reaction evidence="1 9">
        <text>N-(5-phospho-beta-D-ribosyl)anthranilate = 1-(2-carboxyphenylamino)-1-deoxy-D-ribulose 5-phosphate</text>
        <dbReference type="Rhea" id="RHEA:21540"/>
        <dbReference type="ChEBI" id="CHEBI:18277"/>
        <dbReference type="ChEBI" id="CHEBI:58613"/>
        <dbReference type="EC" id="5.3.1.24"/>
    </reaction>
</comment>
<name>A0ABU6NGA7_9BACI</name>
<dbReference type="InterPro" id="IPR001240">
    <property type="entry name" value="PRAI_dom"/>
</dbReference>
<comment type="similarity">
    <text evidence="9">Belongs to the TrpF family.</text>
</comment>
<protein>
    <recommendedName>
        <fullName evidence="4 9">N-(5'-phosphoribosyl)anthranilate isomerase</fullName>
        <shortName evidence="9">PRAI</shortName>
        <ecNumber evidence="3 9">5.3.1.24</ecNumber>
    </recommendedName>
</protein>
<dbReference type="CDD" id="cd00405">
    <property type="entry name" value="PRAI"/>
    <property type="match status" value="1"/>
</dbReference>
<evidence type="ECO:0000256" key="3">
    <source>
        <dbReference type="ARBA" id="ARBA00012572"/>
    </source>
</evidence>
<dbReference type="InterPro" id="IPR013785">
    <property type="entry name" value="Aldolase_TIM"/>
</dbReference>
<dbReference type="SUPFAM" id="SSF51366">
    <property type="entry name" value="Ribulose-phoshate binding barrel"/>
    <property type="match status" value="1"/>
</dbReference>
<dbReference type="InterPro" id="IPR044643">
    <property type="entry name" value="TrpF_fam"/>
</dbReference>
<dbReference type="Proteomes" id="UP001341820">
    <property type="component" value="Unassembled WGS sequence"/>
</dbReference>
<comment type="pathway">
    <text evidence="2 9">Amino-acid biosynthesis; L-tryptophan biosynthesis; L-tryptophan from chorismate: step 3/5.</text>
</comment>
<keyword evidence="12" id="KW-1185">Reference proteome</keyword>
<keyword evidence="8 9" id="KW-0413">Isomerase</keyword>
<accession>A0ABU6NGA7</accession>
<sequence length="209" mass="23868">MKTKYCGIQSKEDLEVVAHSLCDYIGYVFAKSKRQVLLDDVMHWNQSVPHEKKNVALVVNATIEQIKPLFEANIFHVLQLHGSESVESVKAVRHAYPTIELWKAIHVDDSTVEQLHRYAPYVDGLLLDTKSTQAWGGTGQTFDWERIPTFIQVANRYETPLFIAGGIKKENIQDAQQYNVFGLDLSSGIERNGRKNIRAIEELEEVIER</sequence>
<evidence type="ECO:0000256" key="6">
    <source>
        <dbReference type="ARBA" id="ARBA00022822"/>
    </source>
</evidence>
<evidence type="ECO:0000259" key="10">
    <source>
        <dbReference type="Pfam" id="PF00697"/>
    </source>
</evidence>
<evidence type="ECO:0000256" key="8">
    <source>
        <dbReference type="ARBA" id="ARBA00023235"/>
    </source>
</evidence>
<evidence type="ECO:0000256" key="5">
    <source>
        <dbReference type="ARBA" id="ARBA00022605"/>
    </source>
</evidence>
<dbReference type="PANTHER" id="PTHR42894:SF1">
    <property type="entry name" value="N-(5'-PHOSPHORIBOSYL)ANTHRANILATE ISOMERASE"/>
    <property type="match status" value="1"/>
</dbReference>
<keyword evidence="7 9" id="KW-0057">Aromatic amino acid biosynthesis</keyword>
<comment type="caution">
    <text evidence="11">The sequence shown here is derived from an EMBL/GenBank/DDBJ whole genome shotgun (WGS) entry which is preliminary data.</text>
</comment>
<dbReference type="GO" id="GO:0004640">
    <property type="term" value="F:phosphoribosylanthranilate isomerase activity"/>
    <property type="evidence" value="ECO:0007669"/>
    <property type="project" value="UniProtKB-EC"/>
</dbReference>
<keyword evidence="5 9" id="KW-0028">Amino-acid biosynthesis</keyword>
<reference evidence="11 12" key="1">
    <citation type="submission" date="2023-03" db="EMBL/GenBank/DDBJ databases">
        <title>Bacillus Genome Sequencing.</title>
        <authorList>
            <person name="Dunlap C."/>
        </authorList>
    </citation>
    <scope>NUCLEOTIDE SEQUENCE [LARGE SCALE GENOMIC DNA]</scope>
    <source>
        <strain evidence="11 12">B-4107</strain>
    </source>
</reference>
<dbReference type="HAMAP" id="MF_00135">
    <property type="entry name" value="PRAI"/>
    <property type="match status" value="1"/>
</dbReference>
<gene>
    <name evidence="9" type="primary">trpF</name>
    <name evidence="11" type="ORF">P5F74_02860</name>
</gene>
<organism evidence="11 12">
    <name type="scientific">Shouchella miscanthi</name>
    <dbReference type="NCBI Taxonomy" id="2598861"/>
    <lineage>
        <taxon>Bacteria</taxon>
        <taxon>Bacillati</taxon>
        <taxon>Bacillota</taxon>
        <taxon>Bacilli</taxon>
        <taxon>Bacillales</taxon>
        <taxon>Bacillaceae</taxon>
        <taxon>Shouchella</taxon>
    </lineage>
</organism>
<dbReference type="InterPro" id="IPR011060">
    <property type="entry name" value="RibuloseP-bd_barrel"/>
</dbReference>
<evidence type="ECO:0000313" key="12">
    <source>
        <dbReference type="Proteomes" id="UP001341820"/>
    </source>
</evidence>
<dbReference type="Gene3D" id="3.20.20.70">
    <property type="entry name" value="Aldolase class I"/>
    <property type="match status" value="1"/>
</dbReference>
<dbReference type="RefSeq" id="WP_274272698.1">
    <property type="nucleotide sequence ID" value="NZ_JAROAS010000006.1"/>
</dbReference>
<evidence type="ECO:0000256" key="1">
    <source>
        <dbReference type="ARBA" id="ARBA00001164"/>
    </source>
</evidence>
<evidence type="ECO:0000256" key="4">
    <source>
        <dbReference type="ARBA" id="ARBA00022272"/>
    </source>
</evidence>
<evidence type="ECO:0000256" key="2">
    <source>
        <dbReference type="ARBA" id="ARBA00004664"/>
    </source>
</evidence>
<evidence type="ECO:0000313" key="11">
    <source>
        <dbReference type="EMBL" id="MED4127066.1"/>
    </source>
</evidence>
<keyword evidence="6 9" id="KW-0822">Tryptophan biosynthesis</keyword>
<evidence type="ECO:0000256" key="7">
    <source>
        <dbReference type="ARBA" id="ARBA00023141"/>
    </source>
</evidence>
<dbReference type="EC" id="5.3.1.24" evidence="3 9"/>
<dbReference type="PANTHER" id="PTHR42894">
    <property type="entry name" value="N-(5'-PHOSPHORIBOSYL)ANTHRANILATE ISOMERASE"/>
    <property type="match status" value="1"/>
</dbReference>
<evidence type="ECO:0000256" key="9">
    <source>
        <dbReference type="HAMAP-Rule" id="MF_00135"/>
    </source>
</evidence>
<proteinExistence type="inferred from homology"/>
<feature type="domain" description="N-(5'phosphoribosyl) anthranilate isomerase (PRAI)" evidence="10">
    <location>
        <begin position="4"/>
        <end position="204"/>
    </location>
</feature>
<dbReference type="EMBL" id="JAROAS010000006">
    <property type="protein sequence ID" value="MED4127066.1"/>
    <property type="molecule type" value="Genomic_DNA"/>
</dbReference>
<dbReference type="Pfam" id="PF00697">
    <property type="entry name" value="PRAI"/>
    <property type="match status" value="1"/>
</dbReference>
<dbReference type="NCBIfam" id="NF002301">
    <property type="entry name" value="PRK01222.2-1"/>
    <property type="match status" value="1"/>
</dbReference>